<feature type="compositionally biased region" description="Basic and acidic residues" evidence="4">
    <location>
        <begin position="413"/>
        <end position="422"/>
    </location>
</feature>
<feature type="domain" description="CUB" evidence="6">
    <location>
        <begin position="200"/>
        <end position="309"/>
    </location>
</feature>
<evidence type="ECO:0000256" key="4">
    <source>
        <dbReference type="SAM" id="MobiDB-lite"/>
    </source>
</evidence>
<protein>
    <recommendedName>
        <fullName evidence="6">CUB domain-containing protein</fullName>
    </recommendedName>
</protein>
<dbReference type="SUPFAM" id="SSF49854">
    <property type="entry name" value="Spermadhesin, CUB domain"/>
    <property type="match status" value="2"/>
</dbReference>
<sequence>MKSFISNIIKSMMKQLKETVFIILIAFNLFHLSGSQPPCITPPLPSLKAQGEFCKDSSECVSYVCKNNVCTCPENTYFDLCTQSCVNNCNSTVKVETSGHIVRLPQPNTSQRSQYCTWSLEAPPGSFILFRTSYLDLKSSDTCSTDFIEVYDGQEPRDRFCQSNETDPKVVASANNTLDITYQESSPGHYGFIGSYYLYTHNSVTRDRFGYIASPRYPQNYPPNYVVSWTIDGGEEVVTFSIQKMQMRDYENDFITVYDGPNTRASNSVRFYRDKTPLYFTSTSNFLHIVFQSDVSSEFPGFYASFKVQGRGEGKTCNITHVCLENMTCVDGLCSYGKGHFYNASSSMSIPDAKEINFKLIGGIGIGVLVIAIGVLVAVCLVSLVIIGVRRRRKSRDESTNGTGRLQSSGMKSLDKNEKRSENPGNVYNPMALTSPARQHSGESPYAQIESEIVDEHIYEESGFQEQIYRNNMALQTQDNPSDGKDYDELYLKICAFNDVSADLVANDEIYENSSCLTGHRDTDVTTDEDTIYEIVFCPRN</sequence>
<dbReference type="EMBL" id="CAXITT010001357">
    <property type="protein sequence ID" value="CAL1548453.1"/>
    <property type="molecule type" value="Genomic_DNA"/>
</dbReference>
<evidence type="ECO:0000256" key="3">
    <source>
        <dbReference type="PROSITE-ProRule" id="PRU00059"/>
    </source>
</evidence>
<evidence type="ECO:0000313" key="8">
    <source>
        <dbReference type="Proteomes" id="UP001497497"/>
    </source>
</evidence>
<dbReference type="PROSITE" id="PS01180">
    <property type="entry name" value="CUB"/>
    <property type="match status" value="2"/>
</dbReference>
<gene>
    <name evidence="7" type="ORF">GSLYS_00021770001</name>
</gene>
<keyword evidence="8" id="KW-1185">Reference proteome</keyword>
<organism evidence="7 8">
    <name type="scientific">Lymnaea stagnalis</name>
    <name type="common">Great pond snail</name>
    <name type="synonym">Helix stagnalis</name>
    <dbReference type="NCBI Taxonomy" id="6523"/>
    <lineage>
        <taxon>Eukaryota</taxon>
        <taxon>Metazoa</taxon>
        <taxon>Spiralia</taxon>
        <taxon>Lophotrochozoa</taxon>
        <taxon>Mollusca</taxon>
        <taxon>Gastropoda</taxon>
        <taxon>Heterobranchia</taxon>
        <taxon>Euthyneura</taxon>
        <taxon>Panpulmonata</taxon>
        <taxon>Hygrophila</taxon>
        <taxon>Lymnaeoidea</taxon>
        <taxon>Lymnaeidae</taxon>
        <taxon>Lymnaea</taxon>
    </lineage>
</organism>
<evidence type="ECO:0000256" key="5">
    <source>
        <dbReference type="SAM" id="Phobius"/>
    </source>
</evidence>
<dbReference type="InterPro" id="IPR000859">
    <property type="entry name" value="CUB_dom"/>
</dbReference>
<keyword evidence="2 3" id="KW-1015">Disulfide bond</keyword>
<name>A0AAV2IQT4_LYMST</name>
<feature type="transmembrane region" description="Helical" evidence="5">
    <location>
        <begin position="360"/>
        <end position="387"/>
    </location>
</feature>
<reference evidence="7 8" key="1">
    <citation type="submission" date="2024-04" db="EMBL/GenBank/DDBJ databases">
        <authorList>
            <consortium name="Genoscope - CEA"/>
            <person name="William W."/>
        </authorList>
    </citation>
    <scope>NUCLEOTIDE SEQUENCE [LARGE SCALE GENOMIC DNA]</scope>
</reference>
<feature type="disulfide bond" evidence="3">
    <location>
        <begin position="89"/>
        <end position="116"/>
    </location>
</feature>
<keyword evidence="5" id="KW-0472">Membrane</keyword>
<keyword evidence="5" id="KW-0812">Transmembrane</keyword>
<evidence type="ECO:0000313" key="7">
    <source>
        <dbReference type="EMBL" id="CAL1548453.1"/>
    </source>
</evidence>
<comment type="caution">
    <text evidence="3">Lacks conserved residue(s) required for the propagation of feature annotation.</text>
</comment>
<keyword evidence="5" id="KW-1133">Transmembrane helix</keyword>
<evidence type="ECO:0000256" key="1">
    <source>
        <dbReference type="ARBA" id="ARBA00022737"/>
    </source>
</evidence>
<comment type="caution">
    <text evidence="7">The sequence shown here is derived from an EMBL/GenBank/DDBJ whole genome shotgun (WGS) entry which is preliminary data.</text>
</comment>
<feature type="domain" description="CUB" evidence="6">
    <location>
        <begin position="89"/>
        <end position="199"/>
    </location>
</feature>
<feature type="region of interest" description="Disordered" evidence="4">
    <location>
        <begin position="396"/>
        <end position="444"/>
    </location>
</feature>
<dbReference type="Proteomes" id="UP001497497">
    <property type="component" value="Unassembled WGS sequence"/>
</dbReference>
<evidence type="ECO:0000256" key="2">
    <source>
        <dbReference type="ARBA" id="ARBA00023157"/>
    </source>
</evidence>
<dbReference type="SMART" id="SM00042">
    <property type="entry name" value="CUB"/>
    <property type="match status" value="2"/>
</dbReference>
<feature type="compositionally biased region" description="Polar residues" evidence="4">
    <location>
        <begin position="400"/>
        <end position="411"/>
    </location>
</feature>
<dbReference type="AlphaFoldDB" id="A0AAV2IQT4"/>
<accession>A0AAV2IQT4</accession>
<keyword evidence="1" id="KW-0677">Repeat</keyword>
<dbReference type="PANTHER" id="PTHR24251">
    <property type="entry name" value="OVOCHYMASE-RELATED"/>
    <property type="match status" value="1"/>
</dbReference>
<proteinExistence type="predicted"/>
<dbReference type="Pfam" id="PF00431">
    <property type="entry name" value="CUB"/>
    <property type="match status" value="2"/>
</dbReference>
<dbReference type="Gene3D" id="2.60.120.290">
    <property type="entry name" value="Spermadhesin, CUB domain"/>
    <property type="match status" value="2"/>
</dbReference>
<dbReference type="InterPro" id="IPR035914">
    <property type="entry name" value="Sperma_CUB_dom_sf"/>
</dbReference>
<dbReference type="CDD" id="cd00041">
    <property type="entry name" value="CUB"/>
    <property type="match status" value="2"/>
</dbReference>
<evidence type="ECO:0000259" key="6">
    <source>
        <dbReference type="PROSITE" id="PS01180"/>
    </source>
</evidence>